<feature type="compositionally biased region" description="Basic and acidic residues" evidence="1">
    <location>
        <begin position="421"/>
        <end position="438"/>
    </location>
</feature>
<gene>
    <name evidence="3" type="ORF">RF091_03555</name>
</gene>
<evidence type="ECO:0000259" key="2">
    <source>
        <dbReference type="Pfam" id="PF24406"/>
    </source>
</evidence>
<dbReference type="InterPro" id="IPR057123">
    <property type="entry name" value="STAND_NTPase4_dom"/>
</dbReference>
<protein>
    <submittedName>
        <fullName evidence="3">ATP-binding protein</fullName>
    </submittedName>
</protein>
<feature type="domain" description="STAND NTPase 4 small alpha/beta" evidence="2">
    <location>
        <begin position="275"/>
        <end position="326"/>
    </location>
</feature>
<dbReference type="Proteomes" id="UP001234811">
    <property type="component" value="Unassembled WGS sequence"/>
</dbReference>
<dbReference type="EMBL" id="JAVIPQ010000071">
    <property type="protein sequence ID" value="MDQ9554602.1"/>
    <property type="molecule type" value="Genomic_DNA"/>
</dbReference>
<dbReference type="GO" id="GO:0005524">
    <property type="term" value="F:ATP binding"/>
    <property type="evidence" value="ECO:0007669"/>
    <property type="project" value="UniProtKB-KW"/>
</dbReference>
<feature type="region of interest" description="Disordered" evidence="1">
    <location>
        <begin position="421"/>
        <end position="442"/>
    </location>
</feature>
<dbReference type="RefSeq" id="WP_197828350.1">
    <property type="nucleotide sequence ID" value="NZ_JAVIOS010000021.1"/>
</dbReference>
<dbReference type="SUPFAM" id="SSF52540">
    <property type="entry name" value="P-loop containing nucleoside triphosphate hydrolases"/>
    <property type="match status" value="1"/>
</dbReference>
<sequence>MKNATAVDVVKSNEVEYINSDVIIGEPKYYLITGEEQQGKTSLLKNTFRKLAESGSPVIYVDAKNIKTSDINTVIGSEIKKQYDNFSLERFLQSVEKVILIDGIDFIGLNNKYRDLFLSNLKGQFQHIIITCNTSYSYIYPEVYELNDFTIYDLLGLGHAKRTELIEKWISLGKEESIDESTLYEQCDEFKLKLDTIIRKNIVPPKPIYVLILLQMFEAYSQQNLEMTSYGHCYQQLVYQSFDHAKIPKKDVEKYLNVLTELAWRMHTNNGQILESELPLFFKDYGNVYLTVNGEEIIKTLRNNSILFSDGFNIKFKYPYLFYFFAAKKIAEQYVQDEQVRNDFRNLLSSLHREDYANILVFVTHHTKDSWVLTEIKNTLSELFHEQQPATLDKDQLIFMSEFIAQIPDLILEQREIKTEREKHDQQLDKIEKSHSEINDSDDDYEQPDILAKINKTFKGMEVSGQIIRNRYATLTRQDLYELASNGAETGLRFLDYFIQLSNAAKSEIVLLIENTLKEHPNLTNEQINKQAKHVFLQMTYGVINGVIRKIASSIGSREASEIYSSLKYKNSESPAIILLNQAIELQFMRAINIPKLSDTTQKLKGNPVCIRILKEMVIQHTYMFPVGYKEKQQIAELLDLSVKQQRIMDSKKIGKA</sequence>
<keyword evidence="3" id="KW-0067">ATP-binding</keyword>
<dbReference type="InterPro" id="IPR027417">
    <property type="entry name" value="P-loop_NTPase"/>
</dbReference>
<keyword evidence="3" id="KW-0547">Nucleotide-binding</keyword>
<dbReference type="Gene3D" id="3.40.50.300">
    <property type="entry name" value="P-loop containing nucleotide triphosphate hydrolases"/>
    <property type="match status" value="1"/>
</dbReference>
<evidence type="ECO:0000313" key="4">
    <source>
        <dbReference type="Proteomes" id="UP001234811"/>
    </source>
</evidence>
<dbReference type="AlphaFoldDB" id="A0ABD5BD48"/>
<comment type="caution">
    <text evidence="3">The sequence shown here is derived from an EMBL/GenBank/DDBJ whole genome shotgun (WGS) entry which is preliminary data.</text>
</comment>
<evidence type="ECO:0000313" key="3">
    <source>
        <dbReference type="EMBL" id="MDQ9554602.1"/>
    </source>
</evidence>
<dbReference type="Pfam" id="PF24406">
    <property type="entry name" value="nSTAND_NTPase4"/>
    <property type="match status" value="1"/>
</dbReference>
<evidence type="ECO:0000256" key="1">
    <source>
        <dbReference type="SAM" id="MobiDB-lite"/>
    </source>
</evidence>
<name>A0ABD5BD48_SERMA</name>
<organism evidence="3 4">
    <name type="scientific">Serratia marcescens</name>
    <dbReference type="NCBI Taxonomy" id="615"/>
    <lineage>
        <taxon>Bacteria</taxon>
        <taxon>Pseudomonadati</taxon>
        <taxon>Pseudomonadota</taxon>
        <taxon>Gammaproteobacteria</taxon>
        <taxon>Enterobacterales</taxon>
        <taxon>Yersiniaceae</taxon>
        <taxon>Serratia</taxon>
    </lineage>
</organism>
<proteinExistence type="predicted"/>
<accession>A0ABD5BD48</accession>
<reference evidence="3 4" key="1">
    <citation type="submission" date="2023-07" db="EMBL/GenBank/DDBJ databases">
        <title>Pathogens genome sequencing project 196.</title>
        <authorList>
            <person name="Cao X."/>
        </authorList>
    </citation>
    <scope>NUCLEOTIDE SEQUENCE [LARGE SCALE GENOMIC DNA]</scope>
    <source>
        <strain evidence="3 4">SM41</strain>
    </source>
</reference>